<organism evidence="4 5">
    <name type="scientific">Trichoderma gamsii</name>
    <dbReference type="NCBI Taxonomy" id="398673"/>
    <lineage>
        <taxon>Eukaryota</taxon>
        <taxon>Fungi</taxon>
        <taxon>Dikarya</taxon>
        <taxon>Ascomycota</taxon>
        <taxon>Pezizomycotina</taxon>
        <taxon>Sordariomycetes</taxon>
        <taxon>Hypocreomycetidae</taxon>
        <taxon>Hypocreales</taxon>
        <taxon>Hypocreaceae</taxon>
        <taxon>Trichoderma</taxon>
    </lineage>
</organism>
<comment type="caution">
    <text evidence="4">The sequence shown here is derived from an EMBL/GenBank/DDBJ whole genome shotgun (WGS) entry which is preliminary data.</text>
</comment>
<evidence type="ECO:0000256" key="2">
    <source>
        <dbReference type="ARBA" id="ARBA00023445"/>
    </source>
</evidence>
<sequence length="341" mass="36717">MAGELVLLTGGTGMIGFRVLTLLLEAGYKVRAAVRNQAGFDKISKLKPVAPYASQLTSVIVPDITVPGAYDEAVKGVEYIVHVASPLASNAPPGVDYESYLIQPAIQGTVGILESAAKTTGIKRVVITGSILSIVNLQTFGSGQYINEETRTPTVHGPFTNVFDAYGASKSAAFNKAKEFIAEKNPPFDLIHIFPLYVLGRDETVTTAEEIVRGTNGMLMGPLLGTPRTTPIAGPPVHVDDVAKLHVLSLDPKVEGNQDFLAGSHHLEEFDWRKSAEIIRKHFPQAAAEGIFSFETVEKLVTNKTQVDGTKAEKVFGFKAKGFEEQVVSVVGHYLELLGKN</sequence>
<evidence type="ECO:0000259" key="3">
    <source>
        <dbReference type="Pfam" id="PF01370"/>
    </source>
</evidence>
<protein>
    <recommendedName>
        <fullName evidence="3">NAD-dependent epimerase/dehydratase domain-containing protein</fullName>
    </recommendedName>
</protein>
<name>A0A2K0TN25_9HYPO</name>
<dbReference type="InterPro" id="IPR036291">
    <property type="entry name" value="NAD(P)-bd_dom_sf"/>
</dbReference>
<dbReference type="Proteomes" id="UP000236546">
    <property type="component" value="Unassembled WGS sequence"/>
</dbReference>
<keyword evidence="1" id="KW-0560">Oxidoreductase</keyword>
<dbReference type="EMBL" id="MTYH01000014">
    <property type="protein sequence ID" value="PNP46929.1"/>
    <property type="molecule type" value="Genomic_DNA"/>
</dbReference>
<accession>A0A2K0TN25</accession>
<dbReference type="InterPro" id="IPR001509">
    <property type="entry name" value="Epimerase_deHydtase"/>
</dbReference>
<evidence type="ECO:0000313" key="5">
    <source>
        <dbReference type="Proteomes" id="UP000236546"/>
    </source>
</evidence>
<feature type="domain" description="NAD-dependent epimerase/dehydratase" evidence="3">
    <location>
        <begin position="6"/>
        <end position="256"/>
    </location>
</feature>
<dbReference type="Pfam" id="PF01370">
    <property type="entry name" value="Epimerase"/>
    <property type="match status" value="1"/>
</dbReference>
<dbReference type="SUPFAM" id="SSF51735">
    <property type="entry name" value="NAD(P)-binding Rossmann-fold domains"/>
    <property type="match status" value="1"/>
</dbReference>
<evidence type="ECO:0000256" key="1">
    <source>
        <dbReference type="ARBA" id="ARBA00023002"/>
    </source>
</evidence>
<dbReference type="GO" id="GO:0016616">
    <property type="term" value="F:oxidoreductase activity, acting on the CH-OH group of donors, NAD or NADP as acceptor"/>
    <property type="evidence" value="ECO:0007669"/>
    <property type="project" value="TreeGrafter"/>
</dbReference>
<evidence type="ECO:0000313" key="4">
    <source>
        <dbReference type="EMBL" id="PNP46929.1"/>
    </source>
</evidence>
<dbReference type="PANTHER" id="PTHR10366:SF564">
    <property type="entry name" value="STEROL-4-ALPHA-CARBOXYLATE 3-DEHYDROGENASE, DECARBOXYLATING"/>
    <property type="match status" value="1"/>
</dbReference>
<reference evidence="4 5" key="1">
    <citation type="submission" date="2017-02" db="EMBL/GenBank/DDBJ databases">
        <title>Genomes of Trichoderma spp. with biocontrol activity.</title>
        <authorList>
            <person name="Gardiner D."/>
            <person name="Kazan K."/>
            <person name="Vos C."/>
            <person name="Harvey P."/>
        </authorList>
    </citation>
    <scope>NUCLEOTIDE SEQUENCE [LARGE SCALE GENOMIC DNA]</scope>
    <source>
        <strain evidence="4 5">A5MH</strain>
    </source>
</reference>
<dbReference type="PANTHER" id="PTHR10366">
    <property type="entry name" value="NAD DEPENDENT EPIMERASE/DEHYDRATASE"/>
    <property type="match status" value="1"/>
</dbReference>
<dbReference type="Gene3D" id="3.40.50.720">
    <property type="entry name" value="NAD(P)-binding Rossmann-like Domain"/>
    <property type="match status" value="1"/>
</dbReference>
<dbReference type="OrthoDB" id="2735536at2759"/>
<dbReference type="InterPro" id="IPR050425">
    <property type="entry name" value="NAD(P)_dehydrat-like"/>
</dbReference>
<comment type="similarity">
    <text evidence="2">Belongs to the NAD(P)-dependent epimerase/dehydratase family. Dihydroflavonol-4-reductase subfamily.</text>
</comment>
<gene>
    <name evidence="4" type="ORF">TGAMA5MH_01882</name>
</gene>
<dbReference type="AlphaFoldDB" id="A0A2K0TN25"/>
<proteinExistence type="inferred from homology"/>